<evidence type="ECO:0000313" key="4">
    <source>
        <dbReference type="Proteomes" id="UP001499854"/>
    </source>
</evidence>
<dbReference type="EMBL" id="BAAAQM010000008">
    <property type="protein sequence ID" value="GAA1963054.1"/>
    <property type="molecule type" value="Genomic_DNA"/>
</dbReference>
<dbReference type="RefSeq" id="WP_344656668.1">
    <property type="nucleotide sequence ID" value="NZ_BAAAQM010000008.1"/>
</dbReference>
<dbReference type="InterPro" id="IPR039569">
    <property type="entry name" value="FAS1-like_DH_region"/>
</dbReference>
<feature type="domain" description="FAS1-like dehydratase" evidence="2">
    <location>
        <begin position="15"/>
        <end position="136"/>
    </location>
</feature>
<organism evidence="3 4">
    <name type="scientific">Catenulispora subtropica</name>
    <dbReference type="NCBI Taxonomy" id="450798"/>
    <lineage>
        <taxon>Bacteria</taxon>
        <taxon>Bacillati</taxon>
        <taxon>Actinomycetota</taxon>
        <taxon>Actinomycetes</taxon>
        <taxon>Catenulisporales</taxon>
        <taxon>Catenulisporaceae</taxon>
        <taxon>Catenulispora</taxon>
    </lineage>
</organism>
<dbReference type="PIRSF" id="PIRSF018072">
    <property type="entry name" value="UCP018072"/>
    <property type="match status" value="1"/>
</dbReference>
<keyword evidence="4" id="KW-1185">Reference proteome</keyword>
<comment type="similarity">
    <text evidence="1">Belongs to the UPF0336 family.</text>
</comment>
<dbReference type="Proteomes" id="UP001499854">
    <property type="component" value="Unassembled WGS sequence"/>
</dbReference>
<reference evidence="3 4" key="1">
    <citation type="journal article" date="2019" name="Int. J. Syst. Evol. Microbiol.">
        <title>The Global Catalogue of Microorganisms (GCM) 10K type strain sequencing project: providing services to taxonomists for standard genome sequencing and annotation.</title>
        <authorList>
            <consortium name="The Broad Institute Genomics Platform"/>
            <consortium name="The Broad Institute Genome Sequencing Center for Infectious Disease"/>
            <person name="Wu L."/>
            <person name="Ma J."/>
        </authorList>
    </citation>
    <scope>NUCLEOTIDE SEQUENCE [LARGE SCALE GENOMIC DNA]</scope>
    <source>
        <strain evidence="3 4">JCM 16013</strain>
    </source>
</reference>
<dbReference type="SUPFAM" id="SSF54637">
    <property type="entry name" value="Thioesterase/thiol ester dehydrase-isomerase"/>
    <property type="match status" value="1"/>
</dbReference>
<accession>A0ABN2R3P4</accession>
<dbReference type="CDD" id="cd03441">
    <property type="entry name" value="R_hydratase_like"/>
    <property type="match status" value="1"/>
</dbReference>
<comment type="caution">
    <text evidence="3">The sequence shown here is derived from an EMBL/GenBank/DDBJ whole genome shotgun (WGS) entry which is preliminary data.</text>
</comment>
<protein>
    <recommendedName>
        <fullName evidence="1">UPF0336 protein GCM10009838_20120</fullName>
    </recommendedName>
</protein>
<sequence>MALDAGYKGRTYPPTAVYEVGREKIREFADAIGDPNPVYRDPAVAQDLGHRDVLAPPTFPIVITWPAALLIINDPELGMDFSRVLHADQKFVYARPIYADDQLTATVVIEDVSERMGQGFLSTRTDLATVDGEHVVSGYSKLVVVGAES</sequence>
<evidence type="ECO:0000259" key="2">
    <source>
        <dbReference type="Pfam" id="PF13452"/>
    </source>
</evidence>
<evidence type="ECO:0000256" key="1">
    <source>
        <dbReference type="HAMAP-Rule" id="MF_00799"/>
    </source>
</evidence>
<dbReference type="InterPro" id="IPR029069">
    <property type="entry name" value="HotDog_dom_sf"/>
</dbReference>
<gene>
    <name evidence="3" type="ORF">GCM10009838_20120</name>
</gene>
<dbReference type="HAMAP" id="MF_00799">
    <property type="entry name" value="UPF0336"/>
    <property type="match status" value="1"/>
</dbReference>
<dbReference type="Pfam" id="PF13452">
    <property type="entry name" value="FAS1_DH_region"/>
    <property type="match status" value="1"/>
</dbReference>
<proteinExistence type="inferred from homology"/>
<evidence type="ECO:0000313" key="3">
    <source>
        <dbReference type="EMBL" id="GAA1963054.1"/>
    </source>
</evidence>
<dbReference type="InterPro" id="IPR016709">
    <property type="entry name" value="HadA-like"/>
</dbReference>
<dbReference type="Gene3D" id="3.10.129.10">
    <property type="entry name" value="Hotdog Thioesterase"/>
    <property type="match status" value="1"/>
</dbReference>
<name>A0ABN2R3P4_9ACTN</name>